<gene>
    <name evidence="8" type="ORF">EV652_12023</name>
</gene>
<evidence type="ECO:0000313" key="8">
    <source>
        <dbReference type="EMBL" id="TCO16530.1"/>
    </source>
</evidence>
<feature type="compositionally biased region" description="Basic and acidic residues" evidence="5">
    <location>
        <begin position="344"/>
        <end position="362"/>
    </location>
</feature>
<evidence type="ECO:0000256" key="6">
    <source>
        <dbReference type="SAM" id="Phobius"/>
    </source>
</evidence>
<organism evidence="8 9">
    <name type="scientific">Kribbella steppae</name>
    <dbReference type="NCBI Taxonomy" id="2512223"/>
    <lineage>
        <taxon>Bacteria</taxon>
        <taxon>Bacillati</taxon>
        <taxon>Actinomycetota</taxon>
        <taxon>Actinomycetes</taxon>
        <taxon>Propionibacteriales</taxon>
        <taxon>Kribbellaceae</taxon>
        <taxon>Kribbella</taxon>
    </lineage>
</organism>
<evidence type="ECO:0000256" key="1">
    <source>
        <dbReference type="ARBA" id="ARBA00004776"/>
    </source>
</evidence>
<evidence type="ECO:0000256" key="3">
    <source>
        <dbReference type="ARBA" id="ARBA00022676"/>
    </source>
</evidence>
<evidence type="ECO:0000259" key="7">
    <source>
        <dbReference type="Pfam" id="PF00535"/>
    </source>
</evidence>
<reference evidence="8 9" key="1">
    <citation type="journal article" date="2015" name="Stand. Genomic Sci.">
        <title>Genomic Encyclopedia of Bacterial and Archaeal Type Strains, Phase III: the genomes of soil and plant-associated and newly described type strains.</title>
        <authorList>
            <person name="Whitman W.B."/>
            <person name="Woyke T."/>
            <person name="Klenk H.P."/>
            <person name="Zhou Y."/>
            <person name="Lilburn T.G."/>
            <person name="Beck B.J."/>
            <person name="De Vos P."/>
            <person name="Vandamme P."/>
            <person name="Eisen J.A."/>
            <person name="Garrity G."/>
            <person name="Hugenholtz P."/>
            <person name="Kyrpides N.C."/>
        </authorList>
    </citation>
    <scope>NUCLEOTIDE SEQUENCE [LARGE SCALE GENOMIC DNA]</scope>
    <source>
        <strain evidence="8 9">VKM Ac-2572</strain>
    </source>
</reference>
<dbReference type="InterPro" id="IPR001173">
    <property type="entry name" value="Glyco_trans_2-like"/>
</dbReference>
<dbReference type="Pfam" id="PF00535">
    <property type="entry name" value="Glycos_transf_2"/>
    <property type="match status" value="1"/>
</dbReference>
<proteinExistence type="inferred from homology"/>
<feature type="transmembrane region" description="Helical" evidence="6">
    <location>
        <begin position="260"/>
        <end position="288"/>
    </location>
</feature>
<dbReference type="EMBL" id="SLWN01000020">
    <property type="protein sequence ID" value="TCO16530.1"/>
    <property type="molecule type" value="Genomic_DNA"/>
</dbReference>
<dbReference type="Proteomes" id="UP000294508">
    <property type="component" value="Unassembled WGS sequence"/>
</dbReference>
<keyword evidence="6" id="KW-0472">Membrane</keyword>
<keyword evidence="9" id="KW-1185">Reference proteome</keyword>
<comment type="similarity">
    <text evidence="2">Belongs to the glycosyltransferase 2 family.</text>
</comment>
<dbReference type="AlphaFoldDB" id="A0A4R2GYK0"/>
<name>A0A4R2GYK0_9ACTN</name>
<dbReference type="PANTHER" id="PTHR43179:SF12">
    <property type="entry name" value="GALACTOFURANOSYLTRANSFERASE GLFT2"/>
    <property type="match status" value="1"/>
</dbReference>
<keyword evidence="6" id="KW-0812">Transmembrane</keyword>
<keyword evidence="6" id="KW-1133">Transmembrane helix</keyword>
<feature type="region of interest" description="Disordered" evidence="5">
    <location>
        <begin position="322"/>
        <end position="362"/>
    </location>
</feature>
<dbReference type="Gene3D" id="3.90.550.10">
    <property type="entry name" value="Spore Coat Polysaccharide Biosynthesis Protein SpsA, Chain A"/>
    <property type="match status" value="1"/>
</dbReference>
<comment type="pathway">
    <text evidence="1">Cell wall biogenesis; cell wall polysaccharide biosynthesis.</text>
</comment>
<keyword evidence="4 8" id="KW-0808">Transferase</keyword>
<protein>
    <submittedName>
        <fullName evidence="8">GT2 family glycosyltransferase</fullName>
    </submittedName>
</protein>
<dbReference type="CDD" id="cd00761">
    <property type="entry name" value="Glyco_tranf_GTA_type"/>
    <property type="match status" value="1"/>
</dbReference>
<dbReference type="SUPFAM" id="SSF53448">
    <property type="entry name" value="Nucleotide-diphospho-sugar transferases"/>
    <property type="match status" value="1"/>
</dbReference>
<evidence type="ECO:0000256" key="2">
    <source>
        <dbReference type="ARBA" id="ARBA00006739"/>
    </source>
</evidence>
<keyword evidence="3" id="KW-0328">Glycosyltransferase</keyword>
<evidence type="ECO:0000256" key="5">
    <source>
        <dbReference type="SAM" id="MobiDB-lite"/>
    </source>
</evidence>
<sequence length="362" mass="39054">MALGCSRPIVSGAMSTSVAIAVITFRRPALLRALLTSLQAQEIPEDGDYAIRIVVVDNDADGSAATVVEEFGKGTPYPIESVVEPEPGIPFAREKSVELCWNDDALVFVDDDEVAPPNWLATLLQAWETTGADVVTGPVKGNLPPGAPPWNHYSDVHDSTGRHTTGEELRKAYTNNTLVSRRVYHAVTPGFHPAFRYTGSSDLHFFLRVHRAGFRIVWCEEACIVAEVPAGRTTLRWLVRRAFRSGSGDTISRLLIRPGAVSYVLVLAYASARVVSAFGFALAGLLLGRKTHLLKAVRRFFSGVGSLAGIVGINYDEYRERHGADGGEPVPGDLAGGAGAESARLADRRRSPMAGHPDEDLP</sequence>
<dbReference type="GO" id="GO:0016757">
    <property type="term" value="F:glycosyltransferase activity"/>
    <property type="evidence" value="ECO:0007669"/>
    <property type="project" value="UniProtKB-KW"/>
</dbReference>
<feature type="domain" description="Glycosyltransferase 2-like" evidence="7">
    <location>
        <begin position="20"/>
        <end position="184"/>
    </location>
</feature>
<evidence type="ECO:0000313" key="9">
    <source>
        <dbReference type="Proteomes" id="UP000294508"/>
    </source>
</evidence>
<dbReference type="InterPro" id="IPR029044">
    <property type="entry name" value="Nucleotide-diphossugar_trans"/>
</dbReference>
<dbReference type="PANTHER" id="PTHR43179">
    <property type="entry name" value="RHAMNOSYLTRANSFERASE WBBL"/>
    <property type="match status" value="1"/>
</dbReference>
<evidence type="ECO:0000256" key="4">
    <source>
        <dbReference type="ARBA" id="ARBA00022679"/>
    </source>
</evidence>
<comment type="caution">
    <text evidence="8">The sequence shown here is derived from an EMBL/GenBank/DDBJ whole genome shotgun (WGS) entry which is preliminary data.</text>
</comment>
<accession>A0A4R2GYK0</accession>